<evidence type="ECO:0000256" key="10">
    <source>
        <dbReference type="ARBA" id="ARBA00023128"/>
    </source>
</evidence>
<organism evidence="14">
    <name type="scientific">Athyma sinope</name>
    <dbReference type="NCBI Taxonomy" id="882614"/>
    <lineage>
        <taxon>Eukaryota</taxon>
        <taxon>Metazoa</taxon>
        <taxon>Ecdysozoa</taxon>
        <taxon>Arthropoda</taxon>
        <taxon>Hexapoda</taxon>
        <taxon>Insecta</taxon>
        <taxon>Pterygota</taxon>
        <taxon>Neoptera</taxon>
        <taxon>Endopterygota</taxon>
        <taxon>Lepidoptera</taxon>
        <taxon>Glossata</taxon>
        <taxon>Ditrysia</taxon>
        <taxon>Papilionoidea</taxon>
        <taxon>Nymphalidae</taxon>
        <taxon>Limenitidinae</taxon>
        <taxon>Limenitidini</taxon>
        <taxon>Athyma</taxon>
    </lineage>
</organism>
<evidence type="ECO:0000313" key="14">
    <source>
        <dbReference type="EMBL" id="AHA03601.1"/>
    </source>
</evidence>
<evidence type="ECO:0000256" key="12">
    <source>
        <dbReference type="RuleBase" id="RU003661"/>
    </source>
</evidence>
<evidence type="ECO:0000256" key="9">
    <source>
        <dbReference type="ARBA" id="ARBA00023065"/>
    </source>
</evidence>
<dbReference type="GO" id="GO:0045259">
    <property type="term" value="C:proton-transporting ATP synthase complex"/>
    <property type="evidence" value="ECO:0007669"/>
    <property type="project" value="UniProtKB-KW"/>
</dbReference>
<protein>
    <recommendedName>
        <fullName evidence="12">ATP synthase complex subunit 8</fullName>
    </recommendedName>
</protein>
<evidence type="ECO:0000256" key="13">
    <source>
        <dbReference type="SAM" id="Phobius"/>
    </source>
</evidence>
<dbReference type="Pfam" id="PF00895">
    <property type="entry name" value="ATP-synt_8"/>
    <property type="match status" value="1"/>
</dbReference>
<evidence type="ECO:0000256" key="2">
    <source>
        <dbReference type="ARBA" id="ARBA00008892"/>
    </source>
</evidence>
<proteinExistence type="inferred from homology"/>
<evidence type="ECO:0000256" key="4">
    <source>
        <dbReference type="ARBA" id="ARBA00022448"/>
    </source>
</evidence>
<keyword evidence="6 12" id="KW-0812">Transmembrane</keyword>
<reference evidence="14" key="2">
    <citation type="journal article" date="2014" name="BMC Genomics">
        <title>Mitogenomic sequences effectively recover relationships within brush-footed butterflies (Lepidoptera: Nymphalidae).</title>
        <authorList>
            <person name="Wu L.W."/>
            <person name="Lin L.H."/>
            <person name="Lees D.C."/>
            <person name="Hsu Y.F."/>
        </authorList>
    </citation>
    <scope>NUCLEOTIDE SEQUENCE</scope>
    <source>
        <strain evidence="14">N455</strain>
    </source>
</reference>
<dbReference type="InterPro" id="IPR001421">
    <property type="entry name" value="ATP8_metazoa"/>
</dbReference>
<dbReference type="GeneID" id="19736456"/>
<geneLocation type="mitochondrion" evidence="14"/>
<keyword evidence="5 12" id="KW-0138">CF(0)</keyword>
<dbReference type="RefSeq" id="YP_009045250.1">
    <property type="nucleotide sequence ID" value="NC_024398.1"/>
</dbReference>
<reference evidence="14" key="1">
    <citation type="submission" date="2013-08" db="EMBL/GenBank/DDBJ databases">
        <authorList>
            <person name="Wu L.-W."/>
            <person name="Lin L.-H."/>
            <person name="Chen T.-W."/>
        </authorList>
    </citation>
    <scope>NUCLEOTIDE SEQUENCE</scope>
    <source>
        <strain evidence="14">N455</strain>
    </source>
</reference>
<name>A0A067YBU8_9NEOP</name>
<dbReference type="EMBL" id="KF590530">
    <property type="protein sequence ID" value="AHA03601.1"/>
    <property type="molecule type" value="Genomic_DNA"/>
</dbReference>
<keyword evidence="4 12" id="KW-0813">Transport</keyword>
<dbReference type="CTD" id="4509"/>
<evidence type="ECO:0000256" key="3">
    <source>
        <dbReference type="ARBA" id="ARBA00011291"/>
    </source>
</evidence>
<dbReference type="GO" id="GO:0031966">
    <property type="term" value="C:mitochondrial membrane"/>
    <property type="evidence" value="ECO:0007669"/>
    <property type="project" value="UniProtKB-SubCell"/>
</dbReference>
<evidence type="ECO:0000256" key="5">
    <source>
        <dbReference type="ARBA" id="ARBA00022547"/>
    </source>
</evidence>
<evidence type="ECO:0000256" key="8">
    <source>
        <dbReference type="ARBA" id="ARBA00022989"/>
    </source>
</evidence>
<accession>A0A067YBU8</accession>
<comment type="similarity">
    <text evidence="2 12">Belongs to the ATPase protein 8 family.</text>
</comment>
<keyword evidence="8 13" id="KW-1133">Transmembrane helix</keyword>
<evidence type="ECO:0000256" key="6">
    <source>
        <dbReference type="ARBA" id="ARBA00022692"/>
    </source>
</evidence>
<dbReference type="AlphaFoldDB" id="A0A067YBU8"/>
<evidence type="ECO:0000256" key="7">
    <source>
        <dbReference type="ARBA" id="ARBA00022781"/>
    </source>
</evidence>
<gene>
    <name evidence="14" type="primary">ATP8</name>
</gene>
<evidence type="ECO:0000256" key="11">
    <source>
        <dbReference type="ARBA" id="ARBA00023136"/>
    </source>
</evidence>
<comment type="subcellular location">
    <subcellularLocation>
        <location evidence="1 12">Mitochondrion membrane</location>
        <topology evidence="1 12">Single-pass membrane protein</topology>
    </subcellularLocation>
</comment>
<feature type="transmembrane region" description="Helical" evidence="13">
    <location>
        <begin position="6"/>
        <end position="31"/>
    </location>
</feature>
<comment type="subunit">
    <text evidence="3">F-type ATPases have 2 components, CF(1) - the catalytic core - and CF(0) - the membrane proton channel.</text>
</comment>
<evidence type="ECO:0000256" key="1">
    <source>
        <dbReference type="ARBA" id="ARBA00004304"/>
    </source>
</evidence>
<dbReference type="GO" id="GO:0015078">
    <property type="term" value="F:proton transmembrane transporter activity"/>
    <property type="evidence" value="ECO:0007669"/>
    <property type="project" value="InterPro"/>
</dbReference>
<keyword evidence="11 13" id="KW-0472">Membrane</keyword>
<dbReference type="GO" id="GO:0015986">
    <property type="term" value="P:proton motive force-driven ATP synthesis"/>
    <property type="evidence" value="ECO:0007669"/>
    <property type="project" value="InterPro"/>
</dbReference>
<keyword evidence="9 12" id="KW-0406">Ion transport</keyword>
<sequence length="56" mass="7010">MPQMMPINWILSLIFFIAIFIIFNIMNYFIFNYKNINYNNINNNKKLLKNNFSWKW</sequence>
<keyword evidence="7 12" id="KW-0375">Hydrogen ion transport</keyword>
<keyword evidence="10 12" id="KW-0496">Mitochondrion</keyword>